<dbReference type="Gene3D" id="3.40.50.300">
    <property type="entry name" value="P-loop containing nucleotide triphosphate hydrolases"/>
    <property type="match status" value="3"/>
</dbReference>
<accession>A0ABS4IZY1</accession>
<sequence length="755" mass="86329">MTIGQDEWQLEAARLMNVREQIERKIEELDATVDIRRGDAETIRLNFWNDISVNVENEDDLIETAASITQQAHVLSGQERSYKLAYDALRKLEQIVDTPYFSRIDFVEAGSSLEEQIYIGLASFLDPVTDEILIYDWRAPISNLFYDFPPGPASYTTPEMTIEGELKLKRQYMIKSGQLLNMFDTGISIGDEMLQQMLSRNADDKMHSIVTTIQREQNLIIRDDKHKVLIVQGAAGSGKTSVALQRIAYLLYKYRKTLSADQMILFSPNSLFSDYVSSVLPELGETNMQQTTLQDYLSYRLAGAELMVEDSYDQLEFVLSADTVLQPEDAARLEGIRYKGSAAFLQVIEAYGARLRQEGIRFSSFSVGAKVLISSEQISGFFYEKQTTMSLGDRMENMKEWITGRLDEIQLEAEKRIYRKLSKEPKYIGADQELKRMSRQKAQRALGPLKEKAEKLQFIDVPGLYRQLFESSELYASLAREVRQELPEAWEAIKQYTSSKLKQGHIMFEDATPLVYLKGIIEGQQTVNTIRYAIVDEAQDYSPFHYAYLRKLFPRARFTLLGDWNQGIYAHASQEGAYSSIGELMAEETETVRLVKSYRSTREIVEFASRILPHGEPVEPFNRSGEEPRLERASDEQDLTRRVVASVKAWADQGIHSMAIICKTKQETRRAHELLVGHLPHLQLITKETLHFAAGVMILPAYLAKGLEFDAVLIYNAGRQVYAEERERKLFYTACTRALHQLQLCYVGEPSPFIM</sequence>
<proteinExistence type="predicted"/>
<protein>
    <submittedName>
        <fullName evidence="8">DNA helicase-2/ATP-dependent DNA helicase PcrA</fullName>
        <ecNumber evidence="8">3.6.4.12</ecNumber>
    </submittedName>
</protein>
<evidence type="ECO:0000256" key="5">
    <source>
        <dbReference type="PROSITE-ProRule" id="PRU00560"/>
    </source>
</evidence>
<dbReference type="SUPFAM" id="SSF52540">
    <property type="entry name" value="P-loop containing nucleoside triphosphate hydrolases"/>
    <property type="match status" value="1"/>
</dbReference>
<feature type="coiled-coil region" evidence="6">
    <location>
        <begin position="5"/>
        <end position="32"/>
    </location>
</feature>
<dbReference type="GO" id="GO:0003678">
    <property type="term" value="F:DNA helicase activity"/>
    <property type="evidence" value="ECO:0007669"/>
    <property type="project" value="UniProtKB-EC"/>
</dbReference>
<dbReference type="RefSeq" id="WP_245375671.1">
    <property type="nucleotide sequence ID" value="NZ_JAGGLB010000013.1"/>
</dbReference>
<dbReference type="InterPro" id="IPR048228">
    <property type="entry name" value="HelD_bacillota"/>
</dbReference>
<evidence type="ECO:0000313" key="8">
    <source>
        <dbReference type="EMBL" id="MBP1992411.1"/>
    </source>
</evidence>
<dbReference type="PANTHER" id="PTHR11070">
    <property type="entry name" value="UVRD / RECB / PCRA DNA HELICASE FAMILY MEMBER"/>
    <property type="match status" value="1"/>
</dbReference>
<dbReference type="InterPro" id="IPR000212">
    <property type="entry name" value="DNA_helicase_UvrD/REP"/>
</dbReference>
<keyword evidence="2 5" id="KW-0378">Hydrolase</keyword>
<keyword evidence="3 5" id="KW-0347">Helicase</keyword>
<reference evidence="8 9" key="1">
    <citation type="submission" date="2021-03" db="EMBL/GenBank/DDBJ databases">
        <title>Genomic Encyclopedia of Type Strains, Phase IV (KMG-IV): sequencing the most valuable type-strain genomes for metagenomic binning, comparative biology and taxonomic classification.</title>
        <authorList>
            <person name="Goeker M."/>
        </authorList>
    </citation>
    <scope>NUCLEOTIDE SEQUENCE [LARGE SCALE GENOMIC DNA]</scope>
    <source>
        <strain evidence="8 9">DSM 26048</strain>
    </source>
</reference>
<evidence type="ECO:0000256" key="3">
    <source>
        <dbReference type="ARBA" id="ARBA00022806"/>
    </source>
</evidence>
<keyword evidence="4 5" id="KW-0067">ATP-binding</keyword>
<name>A0ABS4IZY1_9BACL</name>
<keyword evidence="6" id="KW-0175">Coiled coil</keyword>
<evidence type="ECO:0000256" key="4">
    <source>
        <dbReference type="ARBA" id="ARBA00022840"/>
    </source>
</evidence>
<keyword evidence="9" id="KW-1185">Reference proteome</keyword>
<comment type="caution">
    <text evidence="8">The sequence shown here is derived from an EMBL/GenBank/DDBJ whole genome shotgun (WGS) entry which is preliminary data.</text>
</comment>
<dbReference type="NCBIfam" id="NF041464">
    <property type="entry name" value="HelD_BACSU"/>
    <property type="match status" value="1"/>
</dbReference>
<evidence type="ECO:0000256" key="2">
    <source>
        <dbReference type="ARBA" id="ARBA00022801"/>
    </source>
</evidence>
<feature type="domain" description="UvrD-like helicase ATP-binding" evidence="7">
    <location>
        <begin position="212"/>
        <end position="601"/>
    </location>
</feature>
<dbReference type="EMBL" id="JAGGLB010000013">
    <property type="protein sequence ID" value="MBP1992411.1"/>
    <property type="molecule type" value="Genomic_DNA"/>
</dbReference>
<gene>
    <name evidence="8" type="ORF">J2Z66_004019</name>
</gene>
<feature type="binding site" evidence="5">
    <location>
        <begin position="233"/>
        <end position="240"/>
    </location>
    <ligand>
        <name>ATP</name>
        <dbReference type="ChEBI" id="CHEBI:30616"/>
    </ligand>
</feature>
<dbReference type="Pfam" id="PF13538">
    <property type="entry name" value="UvrD_C_2"/>
    <property type="match status" value="1"/>
</dbReference>
<dbReference type="Proteomes" id="UP001519287">
    <property type="component" value="Unassembled WGS sequence"/>
</dbReference>
<dbReference type="InterPro" id="IPR027785">
    <property type="entry name" value="UvrD-like_helicase_C"/>
</dbReference>
<organism evidence="8 9">
    <name type="scientific">Paenibacillus eucommiae</name>
    <dbReference type="NCBI Taxonomy" id="1355755"/>
    <lineage>
        <taxon>Bacteria</taxon>
        <taxon>Bacillati</taxon>
        <taxon>Bacillota</taxon>
        <taxon>Bacilli</taxon>
        <taxon>Bacillales</taxon>
        <taxon>Paenibacillaceae</taxon>
        <taxon>Paenibacillus</taxon>
    </lineage>
</organism>
<dbReference type="InterPro" id="IPR027417">
    <property type="entry name" value="P-loop_NTPase"/>
</dbReference>
<dbReference type="EC" id="3.6.4.12" evidence="8"/>
<dbReference type="PROSITE" id="PS51198">
    <property type="entry name" value="UVRD_HELICASE_ATP_BIND"/>
    <property type="match status" value="1"/>
</dbReference>
<keyword evidence="1 5" id="KW-0547">Nucleotide-binding</keyword>
<dbReference type="InterPro" id="IPR014016">
    <property type="entry name" value="UvrD-like_ATP-bd"/>
</dbReference>
<evidence type="ECO:0000256" key="6">
    <source>
        <dbReference type="SAM" id="Coils"/>
    </source>
</evidence>
<dbReference type="GO" id="GO:0016787">
    <property type="term" value="F:hydrolase activity"/>
    <property type="evidence" value="ECO:0007669"/>
    <property type="project" value="UniProtKB-KW"/>
</dbReference>
<dbReference type="Pfam" id="PF00580">
    <property type="entry name" value="UvrD-helicase"/>
    <property type="match status" value="1"/>
</dbReference>
<evidence type="ECO:0000256" key="1">
    <source>
        <dbReference type="ARBA" id="ARBA00022741"/>
    </source>
</evidence>
<dbReference type="PANTHER" id="PTHR11070:SF17">
    <property type="entry name" value="DNA HELICASE IV"/>
    <property type="match status" value="1"/>
</dbReference>
<evidence type="ECO:0000259" key="7">
    <source>
        <dbReference type="PROSITE" id="PS51198"/>
    </source>
</evidence>
<evidence type="ECO:0000313" key="9">
    <source>
        <dbReference type="Proteomes" id="UP001519287"/>
    </source>
</evidence>